<keyword evidence="2" id="KW-0805">Transcription regulation</keyword>
<evidence type="ECO:0000259" key="7">
    <source>
        <dbReference type="Pfam" id="PF08281"/>
    </source>
</evidence>
<dbReference type="Proteomes" id="UP000238312">
    <property type="component" value="Unassembled WGS sequence"/>
</dbReference>
<dbReference type="AlphaFoldDB" id="A0A2T0ME55"/>
<dbReference type="GO" id="GO:0003677">
    <property type="term" value="F:DNA binding"/>
    <property type="evidence" value="ECO:0007669"/>
    <property type="project" value="UniProtKB-KW"/>
</dbReference>
<evidence type="ECO:0000259" key="6">
    <source>
        <dbReference type="Pfam" id="PF04542"/>
    </source>
</evidence>
<dbReference type="SUPFAM" id="SSF88659">
    <property type="entry name" value="Sigma3 and sigma4 domains of RNA polymerase sigma factors"/>
    <property type="match status" value="1"/>
</dbReference>
<dbReference type="InterPro" id="IPR013249">
    <property type="entry name" value="RNA_pol_sigma70_r4_t2"/>
</dbReference>
<dbReference type="EMBL" id="PVNG01000025">
    <property type="protein sequence ID" value="PRX55836.1"/>
    <property type="molecule type" value="Genomic_DNA"/>
</dbReference>
<sequence>MTLAPDTFEAVFDAHYAEIRRYIARRIPLDMSEDLAAETFLVAFQRREAFDATQGAVRPWLYGIATKLIARYRRAELRHYRALVRSGPPPDDLGYDERVVDRLAAGVAVGRLARALAGLSPGERDAVLLAAYGQLSYAEVAAALGVAEGTVASRLSRARTKLRDALGVEV</sequence>
<evidence type="ECO:0000256" key="1">
    <source>
        <dbReference type="ARBA" id="ARBA00010641"/>
    </source>
</evidence>
<dbReference type="RefSeq" id="WP_106249982.1">
    <property type="nucleotide sequence ID" value="NZ_JBFAIB010000006.1"/>
</dbReference>
<keyword evidence="5" id="KW-0804">Transcription</keyword>
<evidence type="ECO:0000256" key="5">
    <source>
        <dbReference type="ARBA" id="ARBA00023163"/>
    </source>
</evidence>
<feature type="domain" description="RNA polymerase sigma-70 region 2" evidence="6">
    <location>
        <begin position="12"/>
        <end position="76"/>
    </location>
</feature>
<dbReference type="PANTHER" id="PTHR43133">
    <property type="entry name" value="RNA POLYMERASE ECF-TYPE SIGMA FACTO"/>
    <property type="match status" value="1"/>
</dbReference>
<dbReference type="Gene3D" id="1.10.10.10">
    <property type="entry name" value="Winged helix-like DNA-binding domain superfamily/Winged helix DNA-binding domain"/>
    <property type="match status" value="1"/>
</dbReference>
<dbReference type="GO" id="GO:0006352">
    <property type="term" value="P:DNA-templated transcription initiation"/>
    <property type="evidence" value="ECO:0007669"/>
    <property type="project" value="InterPro"/>
</dbReference>
<dbReference type="Pfam" id="PF08281">
    <property type="entry name" value="Sigma70_r4_2"/>
    <property type="match status" value="1"/>
</dbReference>
<comment type="similarity">
    <text evidence="1">Belongs to the sigma-70 factor family. ECF subfamily.</text>
</comment>
<proteinExistence type="inferred from homology"/>
<organism evidence="8 9">
    <name type="scientific">Nonomuraea fuscirosea</name>
    <dbReference type="NCBI Taxonomy" id="1291556"/>
    <lineage>
        <taxon>Bacteria</taxon>
        <taxon>Bacillati</taxon>
        <taxon>Actinomycetota</taxon>
        <taxon>Actinomycetes</taxon>
        <taxon>Streptosporangiales</taxon>
        <taxon>Streptosporangiaceae</taxon>
        <taxon>Nonomuraea</taxon>
    </lineage>
</organism>
<gene>
    <name evidence="8" type="ORF">B0I32_12556</name>
</gene>
<dbReference type="Gene3D" id="1.10.1740.10">
    <property type="match status" value="1"/>
</dbReference>
<evidence type="ECO:0000256" key="4">
    <source>
        <dbReference type="ARBA" id="ARBA00023125"/>
    </source>
</evidence>
<feature type="domain" description="RNA polymerase sigma factor 70 region 4 type 2" evidence="7">
    <location>
        <begin position="111"/>
        <end position="162"/>
    </location>
</feature>
<dbReference type="Pfam" id="PF04542">
    <property type="entry name" value="Sigma70_r2"/>
    <property type="match status" value="1"/>
</dbReference>
<evidence type="ECO:0000256" key="2">
    <source>
        <dbReference type="ARBA" id="ARBA00023015"/>
    </source>
</evidence>
<dbReference type="NCBIfam" id="TIGR02937">
    <property type="entry name" value="sigma70-ECF"/>
    <property type="match status" value="1"/>
</dbReference>
<name>A0A2T0ME55_9ACTN</name>
<evidence type="ECO:0000256" key="3">
    <source>
        <dbReference type="ARBA" id="ARBA00023082"/>
    </source>
</evidence>
<dbReference type="OrthoDB" id="5518337at2"/>
<keyword evidence="3" id="KW-0731">Sigma factor</keyword>
<keyword evidence="9" id="KW-1185">Reference proteome</keyword>
<dbReference type="InterPro" id="IPR014284">
    <property type="entry name" value="RNA_pol_sigma-70_dom"/>
</dbReference>
<accession>A0A2T0ME55</accession>
<comment type="caution">
    <text evidence="8">The sequence shown here is derived from an EMBL/GenBank/DDBJ whole genome shotgun (WGS) entry which is preliminary data.</text>
</comment>
<dbReference type="GO" id="GO:0016987">
    <property type="term" value="F:sigma factor activity"/>
    <property type="evidence" value="ECO:0007669"/>
    <property type="project" value="UniProtKB-KW"/>
</dbReference>
<evidence type="ECO:0000313" key="8">
    <source>
        <dbReference type="EMBL" id="PRX55836.1"/>
    </source>
</evidence>
<dbReference type="InterPro" id="IPR013324">
    <property type="entry name" value="RNA_pol_sigma_r3/r4-like"/>
</dbReference>
<dbReference type="InterPro" id="IPR036388">
    <property type="entry name" value="WH-like_DNA-bd_sf"/>
</dbReference>
<protein>
    <submittedName>
        <fullName evidence="8">RNA polymerase sigma-70 factor (ECF subfamily)</fullName>
    </submittedName>
</protein>
<reference evidence="8 9" key="1">
    <citation type="submission" date="2018-03" db="EMBL/GenBank/DDBJ databases">
        <title>Genomic Encyclopedia of Type Strains, Phase III (KMG-III): the genomes of soil and plant-associated and newly described type strains.</title>
        <authorList>
            <person name="Whitman W."/>
        </authorList>
    </citation>
    <scope>NUCLEOTIDE SEQUENCE [LARGE SCALE GENOMIC DNA]</scope>
    <source>
        <strain evidence="8 9">CGMCC 4.7104</strain>
    </source>
</reference>
<keyword evidence="4" id="KW-0238">DNA-binding</keyword>
<dbReference type="InterPro" id="IPR013325">
    <property type="entry name" value="RNA_pol_sigma_r2"/>
</dbReference>
<dbReference type="InterPro" id="IPR007627">
    <property type="entry name" value="RNA_pol_sigma70_r2"/>
</dbReference>
<dbReference type="PANTHER" id="PTHR43133:SF8">
    <property type="entry name" value="RNA POLYMERASE SIGMA FACTOR HI_1459-RELATED"/>
    <property type="match status" value="1"/>
</dbReference>
<evidence type="ECO:0000313" key="9">
    <source>
        <dbReference type="Proteomes" id="UP000238312"/>
    </source>
</evidence>
<dbReference type="CDD" id="cd06171">
    <property type="entry name" value="Sigma70_r4"/>
    <property type="match status" value="1"/>
</dbReference>
<dbReference type="SUPFAM" id="SSF88946">
    <property type="entry name" value="Sigma2 domain of RNA polymerase sigma factors"/>
    <property type="match status" value="1"/>
</dbReference>
<dbReference type="InterPro" id="IPR039425">
    <property type="entry name" value="RNA_pol_sigma-70-like"/>
</dbReference>